<dbReference type="EMBL" id="JH971393">
    <property type="protein sequence ID" value="EKM78122.1"/>
    <property type="molecule type" value="Genomic_DNA"/>
</dbReference>
<dbReference type="PANTHER" id="PTHR35897">
    <property type="entry name" value="METHYLTRANSFERASE AUSD"/>
    <property type="match status" value="1"/>
</dbReference>
<sequence length="293" mass="33138">MVGERRPIAELPVDPSFLQLEESEKKFFKLWTGIDNEEELREHIIDITARAYKASDYPCIAGFTFTKSKIARVPVYDHILQLARERPGAILLDIGCCFGQDLRKAVTDGWPEENAIGSDLEPVFWEYGHQLFKTNPESFKAGFVAGDAFDPKMIKPQDPFYEPPTTPRPNDLRLLESLTPLQGHVSVIHASSLFHLFDEDEQIILAKRLASLLSPEPGSVICGRHRGTPVKTATSDLMDFLMVCHSPESWKELWDGQIFEKGKVRVDAVVSDDARSDLLRGRISMLNWSITRL</sequence>
<dbReference type="SUPFAM" id="SSF53335">
    <property type="entry name" value="S-adenosyl-L-methionine-dependent methyltransferases"/>
    <property type="match status" value="1"/>
</dbReference>
<evidence type="ECO:0000256" key="3">
    <source>
        <dbReference type="ARBA" id="ARBA00022691"/>
    </source>
</evidence>
<keyword evidence="2" id="KW-0808">Transferase</keyword>
<gene>
    <name evidence="5" type="ORF">AGABI1DRAFT_76534</name>
</gene>
<dbReference type="Gene3D" id="3.40.50.150">
    <property type="entry name" value="Vaccinia Virus protein VP39"/>
    <property type="match status" value="1"/>
</dbReference>
<dbReference type="OrthoDB" id="2094832at2759"/>
<evidence type="ECO:0000256" key="2">
    <source>
        <dbReference type="ARBA" id="ARBA00022679"/>
    </source>
</evidence>
<evidence type="ECO:0000313" key="6">
    <source>
        <dbReference type="Proteomes" id="UP000008493"/>
    </source>
</evidence>
<dbReference type="GeneID" id="18831348"/>
<comment type="similarity">
    <text evidence="4">Belongs to the class I-like SAM-binding methyltransferase superfamily.</text>
</comment>
<dbReference type="OMA" id="GRQIGTH"/>
<evidence type="ECO:0000313" key="5">
    <source>
        <dbReference type="EMBL" id="EKM78122.1"/>
    </source>
</evidence>
<dbReference type="HOGENOM" id="CLU_051542_1_1_1"/>
<keyword evidence="3" id="KW-0949">S-adenosyl-L-methionine</keyword>
<name>K5X5D0_AGABU</name>
<dbReference type="Proteomes" id="UP000008493">
    <property type="component" value="Unassembled WGS sequence"/>
</dbReference>
<dbReference type="PANTHER" id="PTHR35897:SF1">
    <property type="entry name" value="METHYLTRANSFERASE AUSD"/>
    <property type="match status" value="1"/>
</dbReference>
<dbReference type="GO" id="GO:0016740">
    <property type="term" value="F:transferase activity"/>
    <property type="evidence" value="ECO:0007669"/>
    <property type="project" value="UniProtKB-KW"/>
</dbReference>
<dbReference type="InterPro" id="IPR051654">
    <property type="entry name" value="Meroterpenoid_MTases"/>
</dbReference>
<protein>
    <recommendedName>
        <fullName evidence="7">Methyltransferase domain-containing protein</fullName>
    </recommendedName>
</protein>
<dbReference type="KEGG" id="abp:AGABI1DRAFT76534"/>
<dbReference type="AlphaFoldDB" id="K5X5D0"/>
<evidence type="ECO:0008006" key="7">
    <source>
        <dbReference type="Google" id="ProtNLM"/>
    </source>
</evidence>
<dbReference type="InParanoid" id="K5X5D0"/>
<dbReference type="RefSeq" id="XP_007331267.1">
    <property type="nucleotide sequence ID" value="XM_007331205.1"/>
</dbReference>
<reference evidence="6" key="1">
    <citation type="journal article" date="2012" name="Proc. Natl. Acad. Sci. U.S.A.">
        <title>Genome sequence of the button mushroom Agaricus bisporus reveals mechanisms governing adaptation to a humic-rich ecological niche.</title>
        <authorList>
            <person name="Morin E."/>
            <person name="Kohler A."/>
            <person name="Baker A.R."/>
            <person name="Foulongne-Oriol M."/>
            <person name="Lombard V."/>
            <person name="Nagy L.G."/>
            <person name="Ohm R.A."/>
            <person name="Patyshakuliyeva A."/>
            <person name="Brun A."/>
            <person name="Aerts A.L."/>
            <person name="Bailey A.M."/>
            <person name="Billette C."/>
            <person name="Coutinho P.M."/>
            <person name="Deakin G."/>
            <person name="Doddapaneni H."/>
            <person name="Floudas D."/>
            <person name="Grimwood J."/>
            <person name="Hilden K."/>
            <person name="Kuees U."/>
            <person name="LaButti K.M."/>
            <person name="Lapidus A."/>
            <person name="Lindquist E.A."/>
            <person name="Lucas S.M."/>
            <person name="Murat C."/>
            <person name="Riley R.W."/>
            <person name="Salamov A.A."/>
            <person name="Schmutz J."/>
            <person name="Subramanian V."/>
            <person name="Woesten H.A.B."/>
            <person name="Xu J."/>
            <person name="Eastwood D.C."/>
            <person name="Foster G.D."/>
            <person name="Sonnenberg A.S."/>
            <person name="Cullen D."/>
            <person name="de Vries R.P."/>
            <person name="Lundell T."/>
            <person name="Hibbett D.S."/>
            <person name="Henrissat B."/>
            <person name="Burton K.S."/>
            <person name="Kerrigan R.W."/>
            <person name="Challen M.P."/>
            <person name="Grigoriev I.V."/>
            <person name="Martin F."/>
        </authorList>
    </citation>
    <scope>NUCLEOTIDE SEQUENCE [LARGE SCALE GENOMIC DNA]</scope>
    <source>
        <strain evidence="6">JB137-S8 / ATCC MYA-4627 / FGSC 10392</strain>
    </source>
</reference>
<proteinExistence type="inferred from homology"/>
<evidence type="ECO:0000256" key="1">
    <source>
        <dbReference type="ARBA" id="ARBA00005179"/>
    </source>
</evidence>
<comment type="pathway">
    <text evidence="1">Secondary metabolite biosynthesis.</text>
</comment>
<dbReference type="InterPro" id="IPR029063">
    <property type="entry name" value="SAM-dependent_MTases_sf"/>
</dbReference>
<evidence type="ECO:0000256" key="4">
    <source>
        <dbReference type="ARBA" id="ARBA00038314"/>
    </source>
</evidence>
<keyword evidence="6" id="KW-1185">Reference proteome</keyword>
<dbReference type="eggNOG" id="ENOG502S0S9">
    <property type="taxonomic scope" value="Eukaryota"/>
</dbReference>
<accession>K5X5D0</accession>
<organism evidence="5 6">
    <name type="scientific">Agaricus bisporus var. burnettii (strain JB137-S8 / ATCC MYA-4627 / FGSC 10392)</name>
    <name type="common">White button mushroom</name>
    <dbReference type="NCBI Taxonomy" id="597362"/>
    <lineage>
        <taxon>Eukaryota</taxon>
        <taxon>Fungi</taxon>
        <taxon>Dikarya</taxon>
        <taxon>Basidiomycota</taxon>
        <taxon>Agaricomycotina</taxon>
        <taxon>Agaricomycetes</taxon>
        <taxon>Agaricomycetidae</taxon>
        <taxon>Agaricales</taxon>
        <taxon>Agaricineae</taxon>
        <taxon>Agaricaceae</taxon>
        <taxon>Agaricus</taxon>
    </lineage>
</organism>